<keyword evidence="4 12" id="KW-0444">Lipid biosynthesis</keyword>
<gene>
    <name evidence="12" type="primary">fabH</name>
    <name evidence="15" type="ORF">DJ019_01390</name>
</gene>
<evidence type="ECO:0000256" key="11">
    <source>
        <dbReference type="ARBA" id="ARBA00051096"/>
    </source>
</evidence>
<protein>
    <recommendedName>
        <fullName evidence="3 12">Beta-ketoacyl-[acyl-carrier-protein] synthase III</fullName>
        <shortName evidence="12">Beta-ketoacyl-ACP synthase III</shortName>
        <shortName evidence="12">KAS III</shortName>
        <ecNumber evidence="3 12">2.3.1.180</ecNumber>
    </recommendedName>
    <alternativeName>
        <fullName evidence="12">3-oxoacyl-[acyl-carrier-protein] synthase 3</fullName>
    </alternativeName>
    <alternativeName>
        <fullName evidence="12">3-oxoacyl-[acyl-carrier-protein] synthase III</fullName>
    </alternativeName>
</protein>
<evidence type="ECO:0000313" key="15">
    <source>
        <dbReference type="EMBL" id="RAK68700.1"/>
    </source>
</evidence>
<evidence type="ECO:0000256" key="3">
    <source>
        <dbReference type="ARBA" id="ARBA00012333"/>
    </source>
</evidence>
<dbReference type="SUPFAM" id="SSF53901">
    <property type="entry name" value="Thiolase-like"/>
    <property type="match status" value="1"/>
</dbReference>
<evidence type="ECO:0000313" key="16">
    <source>
        <dbReference type="Proteomes" id="UP000249524"/>
    </source>
</evidence>
<comment type="similarity">
    <text evidence="2 12">Belongs to the thiolase-like superfamily. FabH family.</text>
</comment>
<evidence type="ECO:0000259" key="14">
    <source>
        <dbReference type="Pfam" id="PF08545"/>
    </source>
</evidence>
<evidence type="ECO:0000256" key="7">
    <source>
        <dbReference type="ARBA" id="ARBA00023098"/>
    </source>
</evidence>
<name>A0A328BMW6_9CAUL</name>
<dbReference type="EC" id="2.3.1.180" evidence="3 12"/>
<comment type="subunit">
    <text evidence="12">Homodimer.</text>
</comment>
<dbReference type="PANTHER" id="PTHR43091">
    <property type="entry name" value="3-OXOACYL-[ACYL-CARRIER-PROTEIN] SYNTHASE"/>
    <property type="match status" value="1"/>
</dbReference>
<comment type="pathway">
    <text evidence="1 12">Lipid metabolism; fatty acid biosynthesis.</text>
</comment>
<dbReference type="InterPro" id="IPR004655">
    <property type="entry name" value="FabH"/>
</dbReference>
<dbReference type="InterPro" id="IPR013751">
    <property type="entry name" value="ACP_syn_III_N"/>
</dbReference>
<dbReference type="InterPro" id="IPR013747">
    <property type="entry name" value="ACP_syn_III_C"/>
</dbReference>
<organism evidence="15 16">
    <name type="scientific">Phenylobacterium kunshanense</name>
    <dbReference type="NCBI Taxonomy" id="1445034"/>
    <lineage>
        <taxon>Bacteria</taxon>
        <taxon>Pseudomonadati</taxon>
        <taxon>Pseudomonadota</taxon>
        <taxon>Alphaproteobacteria</taxon>
        <taxon>Caulobacterales</taxon>
        <taxon>Caulobacteraceae</taxon>
        <taxon>Phenylobacterium</taxon>
    </lineage>
</organism>
<dbReference type="Pfam" id="PF08541">
    <property type="entry name" value="ACP_syn_III_C"/>
    <property type="match status" value="1"/>
</dbReference>
<dbReference type="UniPathway" id="UPA00094"/>
<feature type="active site" evidence="12">
    <location>
        <position position="121"/>
    </location>
</feature>
<dbReference type="NCBIfam" id="TIGR00747">
    <property type="entry name" value="fabH"/>
    <property type="match status" value="1"/>
</dbReference>
<comment type="function">
    <text evidence="12">Catalyzes the condensation reaction of fatty acid synthesis by the addition to an acyl acceptor of two carbons from malonyl-ACP. Catalyzes the first condensation reaction which initiates fatty acid synthesis and may therefore play a role in governing the total rate of fatty acid production. Possesses both acetoacetyl-ACP synthase and acetyl transacylase activities. Its substrate specificity determines the biosynthesis of branched-chain and/or straight-chain of fatty acids.</text>
</comment>
<dbReference type="PANTHER" id="PTHR43091:SF1">
    <property type="entry name" value="BETA-KETOACYL-[ACYL-CARRIER-PROTEIN] SYNTHASE III, CHLOROPLASTIC"/>
    <property type="match status" value="1"/>
</dbReference>
<sequence length="331" mass="35112">MELPELPKVLRSVVTGVGGFLPDRIVTNDDLAKFVDTSDEWIRERTGIRQRRQAEDGTPVSDLAVEAARRALAAAGRTPDDVDLIIVATTTPDLTFPAVATIVQRKLGCPIGIAFDVQAVCSGFVYALSVADGFVARDRSKCALVIGAETMTRLMDWTDRGTCVLFGDGAGAFVVEPGEGEGATSDRGLLGFALRADGTKQDLLYVDGGVSTNRQTGYLRMQGNQVFRHAVVNISEAVVAAAADAGIEVPTVDWFIPHQANQRILEGVAKRLGIDESKVISTVAEHANTSAASIPLALDQGLKDGRIKPGQLLLLEAMGGGLTWGACVLRL</sequence>
<keyword evidence="12" id="KW-0963">Cytoplasm</keyword>
<dbReference type="InterPro" id="IPR016039">
    <property type="entry name" value="Thiolase-like"/>
</dbReference>
<evidence type="ECO:0000256" key="10">
    <source>
        <dbReference type="ARBA" id="ARBA00023315"/>
    </source>
</evidence>
<evidence type="ECO:0000259" key="13">
    <source>
        <dbReference type="Pfam" id="PF08541"/>
    </source>
</evidence>
<dbReference type="GO" id="GO:0005737">
    <property type="term" value="C:cytoplasm"/>
    <property type="evidence" value="ECO:0007669"/>
    <property type="project" value="UniProtKB-SubCell"/>
</dbReference>
<dbReference type="FunFam" id="3.40.47.10:FF:000004">
    <property type="entry name" value="3-oxoacyl-[acyl-carrier-protein] synthase 3"/>
    <property type="match status" value="1"/>
</dbReference>
<dbReference type="RefSeq" id="WP_111274192.1">
    <property type="nucleotide sequence ID" value="NZ_QFYS01000001.1"/>
</dbReference>
<feature type="active site" evidence="12">
    <location>
        <position position="288"/>
    </location>
</feature>
<feature type="domain" description="Beta-ketoacyl-[acyl-carrier-protein] synthase III C-terminal" evidence="13">
    <location>
        <begin position="244"/>
        <end position="330"/>
    </location>
</feature>
<keyword evidence="16" id="KW-1185">Reference proteome</keyword>
<keyword evidence="7 12" id="KW-0443">Lipid metabolism</keyword>
<keyword evidence="5 12" id="KW-0808">Transferase</keyword>
<evidence type="ECO:0000256" key="4">
    <source>
        <dbReference type="ARBA" id="ARBA00022516"/>
    </source>
</evidence>
<dbReference type="CDD" id="cd00830">
    <property type="entry name" value="KAS_III"/>
    <property type="match status" value="1"/>
</dbReference>
<keyword evidence="9 12" id="KW-0511">Multifunctional enzyme</keyword>
<dbReference type="GO" id="GO:0004315">
    <property type="term" value="F:3-oxoacyl-[acyl-carrier-protein] synthase activity"/>
    <property type="evidence" value="ECO:0007669"/>
    <property type="project" value="InterPro"/>
</dbReference>
<dbReference type="EMBL" id="QFYS01000001">
    <property type="protein sequence ID" value="RAK68700.1"/>
    <property type="molecule type" value="Genomic_DNA"/>
</dbReference>
<evidence type="ECO:0000256" key="8">
    <source>
        <dbReference type="ARBA" id="ARBA00023160"/>
    </source>
</evidence>
<feature type="domain" description="Beta-ketoacyl-[acyl-carrier-protein] synthase III N-terminal" evidence="14">
    <location>
        <begin position="115"/>
        <end position="198"/>
    </location>
</feature>
<keyword evidence="6 12" id="KW-0276">Fatty acid metabolism</keyword>
<keyword evidence="8 12" id="KW-0275">Fatty acid biosynthesis</keyword>
<evidence type="ECO:0000256" key="6">
    <source>
        <dbReference type="ARBA" id="ARBA00022832"/>
    </source>
</evidence>
<dbReference type="NCBIfam" id="NF006829">
    <property type="entry name" value="PRK09352.1"/>
    <property type="match status" value="1"/>
</dbReference>
<evidence type="ECO:0000256" key="9">
    <source>
        <dbReference type="ARBA" id="ARBA00023268"/>
    </source>
</evidence>
<keyword evidence="10 12" id="KW-0012">Acyltransferase</keyword>
<dbReference type="GO" id="GO:0006633">
    <property type="term" value="P:fatty acid biosynthetic process"/>
    <property type="evidence" value="ECO:0007669"/>
    <property type="project" value="UniProtKB-UniRule"/>
</dbReference>
<dbReference type="Gene3D" id="3.40.47.10">
    <property type="match status" value="1"/>
</dbReference>
<reference evidence="15 16" key="1">
    <citation type="submission" date="2018-05" db="EMBL/GenBank/DDBJ databases">
        <authorList>
            <person name="Lanie J.A."/>
            <person name="Ng W.-L."/>
            <person name="Kazmierczak K.M."/>
            <person name="Andrzejewski T.M."/>
            <person name="Davidsen T.M."/>
            <person name="Wayne K.J."/>
            <person name="Tettelin H."/>
            <person name="Glass J.I."/>
            <person name="Rusch D."/>
            <person name="Podicherti R."/>
            <person name="Tsui H.-C.T."/>
            <person name="Winkler M.E."/>
        </authorList>
    </citation>
    <scope>NUCLEOTIDE SEQUENCE [LARGE SCALE GENOMIC DNA]</scope>
    <source>
        <strain evidence="15 16">BUT-10</strain>
    </source>
</reference>
<dbReference type="AlphaFoldDB" id="A0A328BMW6"/>
<accession>A0A328BMW6</accession>
<dbReference type="Proteomes" id="UP000249524">
    <property type="component" value="Unassembled WGS sequence"/>
</dbReference>
<proteinExistence type="inferred from homology"/>
<evidence type="ECO:0000256" key="12">
    <source>
        <dbReference type="HAMAP-Rule" id="MF_01815"/>
    </source>
</evidence>
<evidence type="ECO:0000256" key="1">
    <source>
        <dbReference type="ARBA" id="ARBA00005194"/>
    </source>
</evidence>
<dbReference type="OrthoDB" id="9815506at2"/>
<evidence type="ECO:0000256" key="2">
    <source>
        <dbReference type="ARBA" id="ARBA00008642"/>
    </source>
</evidence>
<comment type="domain">
    <text evidence="12">The last Arg residue of the ACP-binding site is essential for the weak association between ACP/AcpP and FabH.</text>
</comment>
<dbReference type="HAMAP" id="MF_01815">
    <property type="entry name" value="FabH"/>
    <property type="match status" value="1"/>
</dbReference>
<evidence type="ECO:0000256" key="5">
    <source>
        <dbReference type="ARBA" id="ARBA00022679"/>
    </source>
</evidence>
<feature type="active site" evidence="12">
    <location>
        <position position="258"/>
    </location>
</feature>
<comment type="catalytic activity">
    <reaction evidence="11">
        <text>malonyl-[ACP] + acetyl-CoA + H(+) = 3-oxobutanoyl-[ACP] + CO2 + CoA</text>
        <dbReference type="Rhea" id="RHEA:12080"/>
        <dbReference type="Rhea" id="RHEA-COMP:9623"/>
        <dbReference type="Rhea" id="RHEA-COMP:9625"/>
        <dbReference type="ChEBI" id="CHEBI:15378"/>
        <dbReference type="ChEBI" id="CHEBI:16526"/>
        <dbReference type="ChEBI" id="CHEBI:57287"/>
        <dbReference type="ChEBI" id="CHEBI:57288"/>
        <dbReference type="ChEBI" id="CHEBI:78449"/>
        <dbReference type="ChEBI" id="CHEBI:78450"/>
        <dbReference type="EC" id="2.3.1.180"/>
    </reaction>
    <physiologicalReaction direction="left-to-right" evidence="11">
        <dbReference type="Rhea" id="RHEA:12081"/>
    </physiologicalReaction>
</comment>
<comment type="subcellular location">
    <subcellularLocation>
        <location evidence="12">Cytoplasm</location>
    </subcellularLocation>
</comment>
<feature type="region of interest" description="ACP-binding" evidence="12">
    <location>
        <begin position="259"/>
        <end position="263"/>
    </location>
</feature>
<dbReference type="Pfam" id="PF08545">
    <property type="entry name" value="ACP_syn_III"/>
    <property type="match status" value="1"/>
</dbReference>
<comment type="caution">
    <text evidence="15">The sequence shown here is derived from an EMBL/GenBank/DDBJ whole genome shotgun (WGS) entry which is preliminary data.</text>
</comment>
<dbReference type="GO" id="GO:0033818">
    <property type="term" value="F:beta-ketoacyl-acyl-carrier-protein synthase III activity"/>
    <property type="evidence" value="ECO:0007669"/>
    <property type="project" value="UniProtKB-UniRule"/>
</dbReference>